<feature type="region of interest" description="Disordered" evidence="2">
    <location>
        <begin position="1"/>
        <end position="36"/>
    </location>
</feature>
<name>A0AB34KFA3_9PEZI</name>
<dbReference type="PANTHER" id="PTHR47256">
    <property type="entry name" value="ZN(II)2CYS6 TRANSCRIPTION FACTOR (EUROFUNG)-RELATED"/>
    <property type="match status" value="1"/>
</dbReference>
<dbReference type="InterPro" id="IPR036864">
    <property type="entry name" value="Zn2-C6_fun-type_DNA-bd_sf"/>
</dbReference>
<dbReference type="GO" id="GO:0008270">
    <property type="term" value="F:zinc ion binding"/>
    <property type="evidence" value="ECO:0007669"/>
    <property type="project" value="InterPro"/>
</dbReference>
<dbReference type="AlphaFoldDB" id="A0AB34KFA3"/>
<protein>
    <recommendedName>
        <fullName evidence="3">Zn(2)-C6 fungal-type domain-containing protein</fullName>
    </recommendedName>
</protein>
<dbReference type="GeneID" id="96010110"/>
<comment type="caution">
    <text evidence="4">The sequence shown here is derived from an EMBL/GenBank/DDBJ whole genome shotgun (WGS) entry which is preliminary data.</text>
</comment>
<dbReference type="SUPFAM" id="SSF57701">
    <property type="entry name" value="Zn2/Cys6 DNA-binding domain"/>
    <property type="match status" value="1"/>
</dbReference>
<evidence type="ECO:0000256" key="2">
    <source>
        <dbReference type="SAM" id="MobiDB-lite"/>
    </source>
</evidence>
<dbReference type="Pfam" id="PF00172">
    <property type="entry name" value="Zn_clus"/>
    <property type="match status" value="1"/>
</dbReference>
<dbReference type="PROSITE" id="PS50048">
    <property type="entry name" value="ZN2_CY6_FUNGAL_2"/>
    <property type="match status" value="1"/>
</dbReference>
<dbReference type="GO" id="GO:0000981">
    <property type="term" value="F:DNA-binding transcription factor activity, RNA polymerase II-specific"/>
    <property type="evidence" value="ECO:0007669"/>
    <property type="project" value="InterPro"/>
</dbReference>
<dbReference type="InterPro" id="IPR053187">
    <property type="entry name" value="Notoamide_regulator"/>
</dbReference>
<feature type="compositionally biased region" description="Low complexity" evidence="2">
    <location>
        <begin position="162"/>
        <end position="174"/>
    </location>
</feature>
<evidence type="ECO:0000259" key="3">
    <source>
        <dbReference type="PROSITE" id="PS50048"/>
    </source>
</evidence>
<dbReference type="RefSeq" id="XP_069225963.1">
    <property type="nucleotide sequence ID" value="XM_069377272.1"/>
</dbReference>
<organism evidence="4 5">
    <name type="scientific">Cladosporium halotolerans</name>
    <dbReference type="NCBI Taxonomy" id="1052096"/>
    <lineage>
        <taxon>Eukaryota</taxon>
        <taxon>Fungi</taxon>
        <taxon>Dikarya</taxon>
        <taxon>Ascomycota</taxon>
        <taxon>Pezizomycotina</taxon>
        <taxon>Dothideomycetes</taxon>
        <taxon>Dothideomycetidae</taxon>
        <taxon>Cladosporiales</taxon>
        <taxon>Cladosporiaceae</taxon>
        <taxon>Cladosporium</taxon>
    </lineage>
</organism>
<dbReference type="CDD" id="cd00067">
    <property type="entry name" value="GAL4"/>
    <property type="match status" value="1"/>
</dbReference>
<keyword evidence="1" id="KW-0539">Nucleus</keyword>
<reference evidence="4 5" key="1">
    <citation type="journal article" date="2020" name="Microbiol. Resour. Announc.">
        <title>Draft Genome Sequence of a Cladosporium Species Isolated from the Mesophotic Ascidian Didemnum maculosum.</title>
        <authorList>
            <person name="Gioti A."/>
            <person name="Siaperas R."/>
            <person name="Nikolaivits E."/>
            <person name="Le Goff G."/>
            <person name="Ouazzani J."/>
            <person name="Kotoulas G."/>
            <person name="Topakas E."/>
        </authorList>
    </citation>
    <scope>NUCLEOTIDE SEQUENCE [LARGE SCALE GENOMIC DNA]</scope>
    <source>
        <strain evidence="4 5">TM138-S3</strain>
    </source>
</reference>
<dbReference type="PANTHER" id="PTHR47256:SF1">
    <property type="entry name" value="ZN(II)2CYS6 TRANSCRIPTION FACTOR (EUROFUNG)"/>
    <property type="match status" value="1"/>
</dbReference>
<gene>
    <name evidence="4" type="ORF">WHR41_08668</name>
</gene>
<dbReference type="Gene3D" id="4.10.240.10">
    <property type="entry name" value="Zn(2)-C6 fungal-type DNA-binding domain"/>
    <property type="match status" value="1"/>
</dbReference>
<dbReference type="Proteomes" id="UP000803884">
    <property type="component" value="Unassembled WGS sequence"/>
</dbReference>
<feature type="domain" description="Zn(2)-C6 fungal-type" evidence="3">
    <location>
        <begin position="41"/>
        <end position="71"/>
    </location>
</feature>
<dbReference type="SMART" id="SM00066">
    <property type="entry name" value="GAL4"/>
    <property type="match status" value="1"/>
</dbReference>
<dbReference type="InterPro" id="IPR001138">
    <property type="entry name" value="Zn2Cys6_DnaBD"/>
</dbReference>
<evidence type="ECO:0000256" key="1">
    <source>
        <dbReference type="ARBA" id="ARBA00023242"/>
    </source>
</evidence>
<sequence>MSASSLPLANRSAGQMGAPHRSQRSPERPRGKSKRTLIESACTACQKRKSRCDGQRPSCSRCKALHTDCEYNAEAGESRWSALRRKSNMLERERDEARELVAALHSRTESEAQDIYNRVRSSTFSDDMGALIQEVRDATSPRPRLQQQLRPHQQHQDASLHQLDWQQQHAQQSQ</sequence>
<accession>A0AB34KFA3</accession>
<evidence type="ECO:0000313" key="4">
    <source>
        <dbReference type="EMBL" id="KAL1582856.1"/>
    </source>
</evidence>
<feature type="region of interest" description="Disordered" evidence="2">
    <location>
        <begin position="131"/>
        <end position="174"/>
    </location>
</feature>
<dbReference type="EMBL" id="JAAQHG020000043">
    <property type="protein sequence ID" value="KAL1582856.1"/>
    <property type="molecule type" value="Genomic_DNA"/>
</dbReference>
<keyword evidence="5" id="KW-1185">Reference proteome</keyword>
<proteinExistence type="predicted"/>
<feature type="compositionally biased region" description="Low complexity" evidence="2">
    <location>
        <begin position="141"/>
        <end position="151"/>
    </location>
</feature>
<evidence type="ECO:0000313" key="5">
    <source>
        <dbReference type="Proteomes" id="UP000803884"/>
    </source>
</evidence>